<sequence length="571" mass="65248">MDHDKLSGTHLRRVLEAASHQSGLKLQPLMQDDRSVADEPWPITHLQLDREQNCLHVQLRGDEQQMSFLARWHQFRLFLKHRNLLYESDPLEVIRTEPGSEQINLLLAMPKVLSKVFHREFFRVYLENRVHIAARIKADDLTLRGHLEDLSAGGCRIALNPQLALKLLQPAKAPLQVTLEFPSGEKVLRQIEMSYLQPQEAFQHALLGCHFVHADQDEQKRMFHYTLETEREVARLSNVGRMSRYPSNLFQRPETSDRKGPRKTAQGARKSLYPAIDEGYELRVRSMADRLALQVLLLVMNGKLDAARLRELALELIDELENRPAKMLLALQACHGGINPILLHSLRVACLMFPLVPRIGISRGMELPVMVCLLLHDLGKLFISNQPCFNPLKQSTEALRLLKQNQIQLFRAASALKWIPPRIGESLMVNASERLDGSGYPRGLKADRLDALARLMSLVKVLDCLVQGYNDPPMSWREAFKWIYRHTEWFDLEQLKVFIRYFGLRPVGCQLVYSSGLLVQVTAVDHHGEIEEVMLLKHLEIPGREVAGERIRGAAALERLGKIRGEQAIIC</sequence>
<gene>
    <name evidence="3" type="ORF">SAMN02745752_01917</name>
</gene>
<organism evidence="3 4">
    <name type="scientific">Marinospirillum alkaliphilum DSM 21637</name>
    <dbReference type="NCBI Taxonomy" id="1122209"/>
    <lineage>
        <taxon>Bacteria</taxon>
        <taxon>Pseudomonadati</taxon>
        <taxon>Pseudomonadota</taxon>
        <taxon>Gammaproteobacteria</taxon>
        <taxon>Oceanospirillales</taxon>
        <taxon>Oceanospirillaceae</taxon>
        <taxon>Marinospirillum</taxon>
    </lineage>
</organism>
<dbReference type="STRING" id="1122209.SAMN02745752_01917"/>
<dbReference type="EMBL" id="FPJW01000006">
    <property type="protein sequence ID" value="SFX50688.1"/>
    <property type="molecule type" value="Genomic_DNA"/>
</dbReference>
<reference evidence="3 4" key="1">
    <citation type="submission" date="2016-11" db="EMBL/GenBank/DDBJ databases">
        <authorList>
            <person name="Jaros S."/>
            <person name="Januszkiewicz K."/>
            <person name="Wedrychowicz H."/>
        </authorList>
    </citation>
    <scope>NUCLEOTIDE SEQUENCE [LARGE SCALE GENOMIC DNA]</scope>
    <source>
        <strain evidence="3 4">DSM 21637</strain>
    </source>
</reference>
<evidence type="ECO:0000313" key="3">
    <source>
        <dbReference type="EMBL" id="SFX50688.1"/>
    </source>
</evidence>
<evidence type="ECO:0000256" key="1">
    <source>
        <dbReference type="SAM" id="MobiDB-lite"/>
    </source>
</evidence>
<evidence type="ECO:0000259" key="2">
    <source>
        <dbReference type="PROSITE" id="PS51832"/>
    </source>
</evidence>
<protein>
    <submittedName>
        <fullName evidence="3">HD domain-containing protein</fullName>
    </submittedName>
</protein>
<dbReference type="Pfam" id="PF07238">
    <property type="entry name" value="PilZ"/>
    <property type="match status" value="1"/>
</dbReference>
<feature type="domain" description="HD-GYP" evidence="2">
    <location>
        <begin position="319"/>
        <end position="516"/>
    </location>
</feature>
<dbReference type="GO" id="GO:0008081">
    <property type="term" value="F:phosphoric diester hydrolase activity"/>
    <property type="evidence" value="ECO:0007669"/>
    <property type="project" value="UniProtKB-ARBA"/>
</dbReference>
<dbReference type="Gene3D" id="2.40.10.220">
    <property type="entry name" value="predicted glycosyltransferase like domains"/>
    <property type="match status" value="1"/>
</dbReference>
<name>A0A1K1XM68_9GAMM</name>
<dbReference type="PROSITE" id="PS51832">
    <property type="entry name" value="HD_GYP"/>
    <property type="match status" value="1"/>
</dbReference>
<dbReference type="RefSeq" id="WP_072326226.1">
    <property type="nucleotide sequence ID" value="NZ_FPJW01000006.1"/>
</dbReference>
<dbReference type="GO" id="GO:0035438">
    <property type="term" value="F:cyclic-di-GMP binding"/>
    <property type="evidence" value="ECO:0007669"/>
    <property type="project" value="InterPro"/>
</dbReference>
<accession>A0A1K1XM68</accession>
<proteinExistence type="predicted"/>
<dbReference type="Proteomes" id="UP000182350">
    <property type="component" value="Unassembled WGS sequence"/>
</dbReference>
<feature type="region of interest" description="Disordered" evidence="1">
    <location>
        <begin position="246"/>
        <end position="268"/>
    </location>
</feature>
<evidence type="ECO:0000313" key="4">
    <source>
        <dbReference type="Proteomes" id="UP000182350"/>
    </source>
</evidence>
<dbReference type="Gene3D" id="1.10.3210.10">
    <property type="entry name" value="Hypothetical protein af1432"/>
    <property type="match status" value="1"/>
</dbReference>
<dbReference type="InterPro" id="IPR037522">
    <property type="entry name" value="HD_GYP_dom"/>
</dbReference>
<dbReference type="InterPro" id="IPR009875">
    <property type="entry name" value="PilZ_domain"/>
</dbReference>
<dbReference type="InterPro" id="IPR003607">
    <property type="entry name" value="HD/PDEase_dom"/>
</dbReference>
<keyword evidence="4" id="KW-1185">Reference proteome</keyword>
<dbReference type="CDD" id="cd00077">
    <property type="entry name" value="HDc"/>
    <property type="match status" value="1"/>
</dbReference>
<dbReference type="SUPFAM" id="SSF109604">
    <property type="entry name" value="HD-domain/PDEase-like"/>
    <property type="match status" value="1"/>
</dbReference>
<dbReference type="SUPFAM" id="SSF141371">
    <property type="entry name" value="PilZ domain-like"/>
    <property type="match status" value="1"/>
</dbReference>
<dbReference type="AlphaFoldDB" id="A0A1K1XM68"/>
<dbReference type="Pfam" id="PF13487">
    <property type="entry name" value="HD_5"/>
    <property type="match status" value="1"/>
</dbReference>